<dbReference type="GO" id="GO:0030127">
    <property type="term" value="C:COPII vesicle coat"/>
    <property type="evidence" value="ECO:0007669"/>
    <property type="project" value="TreeGrafter"/>
</dbReference>
<sequence length="212" mass="22963">MASRFSDGCSKRSSIGRKISALEPSSLQLAIYPLLAPYTLVPGSLFGLVTFSHKIGLYDIQGPIAVVKNIFILPDLEDRLPVDLDDVMPLHSFLAPVETCKDRIAALETLKPTTSWERTTAAGQGHDDGVLLGGRGFGVAMTALIDYLSSEYGSTFAQATVAVRAGVWVDIFAITDEYTDLASLKYLSIESGGSLFLYANMDDYTLPQDMQV</sequence>
<dbReference type="GO" id="GO:0000149">
    <property type="term" value="F:SNARE binding"/>
    <property type="evidence" value="ECO:0007669"/>
    <property type="project" value="TreeGrafter"/>
</dbReference>
<comment type="caution">
    <text evidence="1">The sequence shown here is derived from an EMBL/GenBank/DDBJ whole genome shotgun (WGS) entry which is preliminary data.</text>
</comment>
<proteinExistence type="predicted"/>
<evidence type="ECO:0000313" key="1">
    <source>
        <dbReference type="EMBL" id="KAG6524890.1"/>
    </source>
</evidence>
<dbReference type="Gene3D" id="3.40.50.410">
    <property type="entry name" value="von Willebrand factor, type A domain"/>
    <property type="match status" value="2"/>
</dbReference>
<dbReference type="InterPro" id="IPR036465">
    <property type="entry name" value="vWFA_dom_sf"/>
</dbReference>
<dbReference type="EMBL" id="JACMSC010000004">
    <property type="protein sequence ID" value="KAG6524890.1"/>
    <property type="molecule type" value="Genomic_DNA"/>
</dbReference>
<gene>
    <name evidence="1" type="ORF">ZIOFF_014835</name>
</gene>
<evidence type="ECO:0000313" key="2">
    <source>
        <dbReference type="Proteomes" id="UP000734854"/>
    </source>
</evidence>
<dbReference type="SUPFAM" id="SSF53300">
    <property type="entry name" value="vWA-like"/>
    <property type="match status" value="1"/>
</dbReference>
<dbReference type="GO" id="GO:0070971">
    <property type="term" value="C:endoplasmic reticulum exit site"/>
    <property type="evidence" value="ECO:0007669"/>
    <property type="project" value="TreeGrafter"/>
</dbReference>
<dbReference type="Proteomes" id="UP000734854">
    <property type="component" value="Unassembled WGS sequence"/>
</dbReference>
<dbReference type="GO" id="GO:0090110">
    <property type="term" value="P:COPII-coated vesicle cargo loading"/>
    <property type="evidence" value="ECO:0007669"/>
    <property type="project" value="TreeGrafter"/>
</dbReference>
<organism evidence="1 2">
    <name type="scientific">Zingiber officinale</name>
    <name type="common">Ginger</name>
    <name type="synonym">Amomum zingiber</name>
    <dbReference type="NCBI Taxonomy" id="94328"/>
    <lineage>
        <taxon>Eukaryota</taxon>
        <taxon>Viridiplantae</taxon>
        <taxon>Streptophyta</taxon>
        <taxon>Embryophyta</taxon>
        <taxon>Tracheophyta</taxon>
        <taxon>Spermatophyta</taxon>
        <taxon>Magnoliopsida</taxon>
        <taxon>Liliopsida</taxon>
        <taxon>Zingiberales</taxon>
        <taxon>Zingiberaceae</taxon>
        <taxon>Zingiber</taxon>
    </lineage>
</organism>
<reference evidence="1 2" key="1">
    <citation type="submission" date="2020-08" db="EMBL/GenBank/DDBJ databases">
        <title>Plant Genome Project.</title>
        <authorList>
            <person name="Zhang R.-G."/>
        </authorList>
    </citation>
    <scope>NUCLEOTIDE SEQUENCE [LARGE SCALE GENOMIC DNA]</scope>
    <source>
        <tissue evidence="1">Rhizome</tissue>
    </source>
</reference>
<accession>A0A8J5HBF5</accession>
<dbReference type="GO" id="GO:0008270">
    <property type="term" value="F:zinc ion binding"/>
    <property type="evidence" value="ECO:0007669"/>
    <property type="project" value="TreeGrafter"/>
</dbReference>
<dbReference type="InterPro" id="IPR050550">
    <property type="entry name" value="SEC23_SEC24_subfamily"/>
</dbReference>
<keyword evidence="2" id="KW-1185">Reference proteome</keyword>
<dbReference type="PANTHER" id="PTHR13803:SF17">
    <property type="entry name" value="PROTEIN TRANSPORT PROTEIN SEC24"/>
    <property type="match status" value="1"/>
</dbReference>
<name>A0A8J5HBF5_ZINOF</name>
<protein>
    <submittedName>
        <fullName evidence="1">Uncharacterized protein</fullName>
    </submittedName>
</protein>
<dbReference type="AlphaFoldDB" id="A0A8J5HBF5"/>
<dbReference type="PANTHER" id="PTHR13803">
    <property type="entry name" value="SEC24-RELATED PROTEIN"/>
    <property type="match status" value="1"/>
</dbReference>